<dbReference type="Gene3D" id="3.60.110.10">
    <property type="entry name" value="Carbon-nitrogen hydrolase"/>
    <property type="match status" value="1"/>
</dbReference>
<dbReference type="Proteomes" id="UP000320333">
    <property type="component" value="Unassembled WGS sequence"/>
</dbReference>
<reference evidence="2 3" key="1">
    <citation type="journal article" date="2019" name="Sci. Rep.">
        <title>Comparative genomics of chytrid fungi reveal insights into the obligate biotrophic and pathogenic lifestyle of Synchytrium endobioticum.</title>
        <authorList>
            <person name="van de Vossenberg B.T.L.H."/>
            <person name="Warris S."/>
            <person name="Nguyen H.D.T."/>
            <person name="van Gent-Pelzer M.P.E."/>
            <person name="Joly D.L."/>
            <person name="van de Geest H.C."/>
            <person name="Bonants P.J.M."/>
            <person name="Smith D.S."/>
            <person name="Levesque C.A."/>
            <person name="van der Lee T.A.J."/>
        </authorList>
    </citation>
    <scope>NUCLEOTIDE SEQUENCE [LARGE SCALE GENOMIC DNA]</scope>
    <source>
        <strain evidence="2 3">CBS 675.73</strain>
    </source>
</reference>
<dbReference type="EMBL" id="QEAP01000186">
    <property type="protein sequence ID" value="TPX73436.1"/>
    <property type="molecule type" value="Genomic_DNA"/>
</dbReference>
<organism evidence="2 3">
    <name type="scientific">Chytriomyces confervae</name>
    <dbReference type="NCBI Taxonomy" id="246404"/>
    <lineage>
        <taxon>Eukaryota</taxon>
        <taxon>Fungi</taxon>
        <taxon>Fungi incertae sedis</taxon>
        <taxon>Chytridiomycota</taxon>
        <taxon>Chytridiomycota incertae sedis</taxon>
        <taxon>Chytridiomycetes</taxon>
        <taxon>Chytridiales</taxon>
        <taxon>Chytriomycetaceae</taxon>
        <taxon>Chytriomyces</taxon>
    </lineage>
</organism>
<dbReference type="InterPro" id="IPR036526">
    <property type="entry name" value="C-N_Hydrolase_sf"/>
</dbReference>
<name>A0A507FDS8_9FUNG</name>
<keyword evidence="3" id="KW-1185">Reference proteome</keyword>
<sequence length="262" mass="29097">MAKADEILSKSNVLPGAMDILILPELAFTGYVFRDKNHIAPFIETTQGPTFEWAQRVARRLHCHVQVGLARLAEVENGDAEWRNSVILVDPSGELVHVYDKHFLYEVDERWAAEGDSFKAVSIMGRKLGFAICMDINPYRFESPFEEFEFAHFHKEAETDFVSASMAWVLSPGDSARKASTPLSGTLNYWATRMMPMIDSTVNSSKRIIMAVCNRVGGENGTDFCGSSCVLEFANGGASLLGAMGYKQEGFIVVDTLHQERG</sequence>
<evidence type="ECO:0000313" key="2">
    <source>
        <dbReference type="EMBL" id="TPX73436.1"/>
    </source>
</evidence>
<dbReference type="Pfam" id="PF00795">
    <property type="entry name" value="CN_hydrolase"/>
    <property type="match status" value="1"/>
</dbReference>
<comment type="caution">
    <text evidence="2">The sequence shown here is derived from an EMBL/GenBank/DDBJ whole genome shotgun (WGS) entry which is preliminary data.</text>
</comment>
<dbReference type="PANTHER" id="PTHR11750">
    <property type="entry name" value="PROTEIN N-TERMINAL AMIDASE"/>
    <property type="match status" value="1"/>
</dbReference>
<dbReference type="InterPro" id="IPR039703">
    <property type="entry name" value="Nta1"/>
</dbReference>
<dbReference type="STRING" id="246404.A0A507FDS8"/>
<dbReference type="PROSITE" id="PS50263">
    <property type="entry name" value="CN_HYDROLASE"/>
    <property type="match status" value="1"/>
</dbReference>
<dbReference type="GO" id="GO:0030163">
    <property type="term" value="P:protein catabolic process"/>
    <property type="evidence" value="ECO:0007669"/>
    <property type="project" value="TreeGrafter"/>
</dbReference>
<feature type="domain" description="CN hydrolase" evidence="1">
    <location>
        <begin position="1"/>
        <end position="259"/>
    </location>
</feature>
<dbReference type="AlphaFoldDB" id="A0A507FDS8"/>
<gene>
    <name evidence="2" type="ORF">CcCBS67573_g05304</name>
</gene>
<accession>A0A507FDS8</accession>
<evidence type="ECO:0000313" key="3">
    <source>
        <dbReference type="Proteomes" id="UP000320333"/>
    </source>
</evidence>
<dbReference type="GO" id="GO:0008418">
    <property type="term" value="F:protein-N-terminal asparagine amidohydrolase activity"/>
    <property type="evidence" value="ECO:0007669"/>
    <property type="project" value="InterPro"/>
</dbReference>
<protein>
    <recommendedName>
        <fullName evidence="1">CN hydrolase domain-containing protein</fullName>
    </recommendedName>
</protein>
<proteinExistence type="predicted"/>
<dbReference type="GO" id="GO:0070773">
    <property type="term" value="F:protein-N-terminal glutamine amidohydrolase activity"/>
    <property type="evidence" value="ECO:0007669"/>
    <property type="project" value="InterPro"/>
</dbReference>
<evidence type="ECO:0000259" key="1">
    <source>
        <dbReference type="PROSITE" id="PS50263"/>
    </source>
</evidence>
<dbReference type="OrthoDB" id="201515at2759"/>
<dbReference type="InterPro" id="IPR003010">
    <property type="entry name" value="C-N_Hydrolase"/>
</dbReference>
<dbReference type="PANTHER" id="PTHR11750:SF26">
    <property type="entry name" value="PROTEIN N-TERMINAL AMIDASE"/>
    <property type="match status" value="1"/>
</dbReference>
<dbReference type="SUPFAM" id="SSF56317">
    <property type="entry name" value="Carbon-nitrogen hydrolase"/>
    <property type="match status" value="1"/>
</dbReference>